<feature type="binding site" evidence="5">
    <location>
        <position position="198"/>
    </location>
    <ligand>
        <name>Fe cation</name>
        <dbReference type="ChEBI" id="CHEBI:24875"/>
        <note>catalytic</note>
    </ligand>
</feature>
<keyword evidence="2 5" id="KW-0479">Metal-binding</keyword>
<feature type="binding site" evidence="5">
    <location>
        <position position="311"/>
    </location>
    <ligand>
        <name>Fe cation</name>
        <dbReference type="ChEBI" id="CHEBI:24875"/>
        <note>catalytic</note>
    </ligand>
</feature>
<dbReference type="Pfam" id="PF03055">
    <property type="entry name" value="RPE65"/>
    <property type="match status" value="1"/>
</dbReference>
<dbReference type="GO" id="GO:0016121">
    <property type="term" value="P:carotene catabolic process"/>
    <property type="evidence" value="ECO:0007669"/>
    <property type="project" value="TreeGrafter"/>
</dbReference>
<comment type="cofactor">
    <cofactor evidence="5">
        <name>Fe(2+)</name>
        <dbReference type="ChEBI" id="CHEBI:29033"/>
    </cofactor>
    <text evidence="5">Binds 1 Fe(2+) ion per subunit.</text>
</comment>
<comment type="similarity">
    <text evidence="1">Belongs to the carotenoid oxygenase family.</text>
</comment>
<reference evidence="6 7" key="1">
    <citation type="submission" date="2020-08" db="EMBL/GenBank/DDBJ databases">
        <title>Genomic Encyclopedia of Type Strains, Phase IV (KMG-IV): sequencing the most valuable type-strain genomes for metagenomic binning, comparative biology and taxonomic classification.</title>
        <authorList>
            <person name="Goeker M."/>
        </authorList>
    </citation>
    <scope>NUCLEOTIDE SEQUENCE [LARGE SCALE GENOMIC DNA]</scope>
    <source>
        <strain evidence="6 7">DSM 22368</strain>
    </source>
</reference>
<dbReference type="PANTHER" id="PTHR10543">
    <property type="entry name" value="BETA-CAROTENE DIOXYGENASE"/>
    <property type="match status" value="1"/>
</dbReference>
<comment type="caution">
    <text evidence="6">The sequence shown here is derived from an EMBL/GenBank/DDBJ whole genome shotgun (WGS) entry which is preliminary data.</text>
</comment>
<dbReference type="AlphaFoldDB" id="A0A7X0MU92"/>
<dbReference type="InterPro" id="IPR004294">
    <property type="entry name" value="Carotenoid_Oase"/>
</dbReference>
<dbReference type="GO" id="GO:0046872">
    <property type="term" value="F:metal ion binding"/>
    <property type="evidence" value="ECO:0007669"/>
    <property type="project" value="UniProtKB-KW"/>
</dbReference>
<dbReference type="Proteomes" id="UP000528457">
    <property type="component" value="Unassembled WGS sequence"/>
</dbReference>
<accession>A0A7X0MU92</accession>
<gene>
    <name evidence="6" type="ORF">HNR48_000043</name>
</gene>
<protein>
    <submittedName>
        <fullName evidence="6">Carotenoid cleavage dioxygenase</fullName>
    </submittedName>
</protein>
<feature type="binding site" evidence="5">
    <location>
        <position position="246"/>
    </location>
    <ligand>
        <name>Fe cation</name>
        <dbReference type="ChEBI" id="CHEBI:24875"/>
        <note>catalytic</note>
    </ligand>
</feature>
<evidence type="ECO:0000256" key="4">
    <source>
        <dbReference type="ARBA" id="ARBA00023004"/>
    </source>
</evidence>
<dbReference type="RefSeq" id="WP_166853177.1">
    <property type="nucleotide sequence ID" value="NZ_JAAONY010000001.1"/>
</dbReference>
<proteinExistence type="inferred from homology"/>
<evidence type="ECO:0000313" key="6">
    <source>
        <dbReference type="EMBL" id="MBB6519765.1"/>
    </source>
</evidence>
<keyword evidence="4 5" id="KW-0408">Iron</keyword>
<feature type="binding site" evidence="5">
    <location>
        <position position="500"/>
    </location>
    <ligand>
        <name>Fe cation</name>
        <dbReference type="ChEBI" id="CHEBI:24875"/>
        <note>catalytic</note>
    </ligand>
</feature>
<keyword evidence="3" id="KW-0560">Oxidoreductase</keyword>
<evidence type="ECO:0000256" key="3">
    <source>
        <dbReference type="ARBA" id="ARBA00023002"/>
    </source>
</evidence>
<evidence type="ECO:0000313" key="7">
    <source>
        <dbReference type="Proteomes" id="UP000528457"/>
    </source>
</evidence>
<evidence type="ECO:0000256" key="5">
    <source>
        <dbReference type="PIRSR" id="PIRSR604294-1"/>
    </source>
</evidence>
<dbReference type="EMBL" id="JACHHT010000001">
    <property type="protein sequence ID" value="MBB6519765.1"/>
    <property type="molecule type" value="Genomic_DNA"/>
</dbReference>
<evidence type="ECO:0000256" key="1">
    <source>
        <dbReference type="ARBA" id="ARBA00006787"/>
    </source>
</evidence>
<sequence>MNSLEQAIALEVAEKCTIIRDKDGNPAPDAPSWTQEIDNPYLHGVYAPICEEVQADELEVVEGEVPADLYGAYLRNGPNAVYKPRFNYHAFDGDGMLHMINFKDGKASYRNRWIQTDAKVKEAEEDKAIWPGVMGPFDFSLPGFPIKDTSNTDVMYYNGHIMSLWYNAGIPYKLDMETLDTQGREDLNGGLKRALSAHSKVDLENGELVFFDYSDDYPYYTYGIADKDGNVIHEAGVALPGPRLPHDIGVTPNYVIVHDCPFFHDVDLLEKTSKRVMTFHRDVPTRFGVQPRYGKGDEVTWFECEPCYILHVTNCWEEGDWVIQVGCRSTNPMPKADPSEGELSHMLAYMRLEANLYVWKFNMKTGEVIEHDIDTLNSEFNRSNPLYMGYKTRYSFNQYIMTRKDDGVGTLAFGAMLKYDVENGDLERWDYGEGVFGSEAPYCPAKGATRHDPEDQGYLVTIVTDSNDWTSYCLVFDARDVAQGPVCKLKLPQRVPGGFHANWVRGEDLYGE</sequence>
<keyword evidence="6" id="KW-0223">Dioxygenase</keyword>
<keyword evidence="7" id="KW-1185">Reference proteome</keyword>
<name>A0A7X0MU92_9GAMM</name>
<evidence type="ECO:0000256" key="2">
    <source>
        <dbReference type="ARBA" id="ARBA00022723"/>
    </source>
</evidence>
<dbReference type="GO" id="GO:0010436">
    <property type="term" value="F:carotenoid dioxygenase activity"/>
    <property type="evidence" value="ECO:0007669"/>
    <property type="project" value="TreeGrafter"/>
</dbReference>
<dbReference type="InParanoid" id="A0A7X0MU92"/>
<organism evidence="6 7">
    <name type="scientific">Pseudoteredinibacter isoporae</name>
    <dbReference type="NCBI Taxonomy" id="570281"/>
    <lineage>
        <taxon>Bacteria</taxon>
        <taxon>Pseudomonadati</taxon>
        <taxon>Pseudomonadota</taxon>
        <taxon>Gammaproteobacteria</taxon>
        <taxon>Cellvibrionales</taxon>
        <taxon>Cellvibrionaceae</taxon>
        <taxon>Pseudoteredinibacter</taxon>
    </lineage>
</organism>
<dbReference type="PANTHER" id="PTHR10543:SF89">
    <property type="entry name" value="CAROTENOID 9,10(9',10')-CLEAVAGE DIOXYGENASE 1"/>
    <property type="match status" value="1"/>
</dbReference>